<dbReference type="Gene3D" id="2.60.120.260">
    <property type="entry name" value="Galactose-binding domain-like"/>
    <property type="match status" value="1"/>
</dbReference>
<dbReference type="EMBL" id="JANQBD010000018">
    <property type="protein sequence ID" value="MCR8634179.1"/>
    <property type="molecule type" value="Genomic_DNA"/>
</dbReference>
<dbReference type="PROSITE" id="PS50853">
    <property type="entry name" value="FN3"/>
    <property type="match status" value="1"/>
</dbReference>
<name>A0ABT1YM01_9BACL</name>
<dbReference type="InterPro" id="IPR000421">
    <property type="entry name" value="FA58C"/>
</dbReference>
<evidence type="ECO:0000259" key="2">
    <source>
        <dbReference type="PROSITE" id="PS50022"/>
    </source>
</evidence>
<dbReference type="PROSITE" id="PS50022">
    <property type="entry name" value="FA58C_3"/>
    <property type="match status" value="1"/>
</dbReference>
<evidence type="ECO:0000259" key="3">
    <source>
        <dbReference type="PROSITE" id="PS50853"/>
    </source>
</evidence>
<evidence type="ECO:0000256" key="1">
    <source>
        <dbReference type="SAM" id="SignalP"/>
    </source>
</evidence>
<gene>
    <name evidence="4" type="ORF">NV381_23590</name>
</gene>
<sequence length="664" mass="69327">MKKKLRLLVCCLFICSLLPINFIFAAIPIDRNGNGIQIDDIVYYLSQTGGSSHSELTNLLNLIDPITPTLKVLAAPANLAATVGDSKINLTWSSVTGATYYNVYQSLDDSTYRLINAPGTITSATYEVTGLTNGILYYFKTSAAKTGAESAYSNVVGATPRTILTAGDVAAGITSVTAPFADATSLSLPTVPPGYTIAIHTSSNTEVVGINGVITPPVSPTLVDLVFRITRTSDNTTANTGTIAVVVPAHVLTAGEVAAGITSVTAPVADATSLSLPTVPPGYTIAIHTSSNTEVVGINGVITPPVSPTLVDLVFTITRTSDSTTANTGTIAVAVPAHTVLPNGGPAGYTFCGNENDTCSFTGTASVAYGANDHFNYRTFTTNTPCTNDVFGDPIGGVVKSCYYQIITTPTAGEVAAEITSVTVPAADATSLELPTVPPGYTIAIYTSSDTEVVGTNGAIKPPTAATSVNLVFTVTRTSDNTTANTGTIAVAILAHVSTERSGINVALALNGGTASSSTTISSSFTESSINNGDRWGLNWGNGGGWNDGTPDAYPDWVQIDFNGSQTIYGIDVFTIQDNFGNPSEPTTTMTFSQFGITDYTVQYWDGLTWVIVTNGNVTENNNVWKQFTFSPVVTNKIRLTITNAKSNFSRVIELEAWTQGSAA</sequence>
<dbReference type="InterPro" id="IPR013783">
    <property type="entry name" value="Ig-like_fold"/>
</dbReference>
<protein>
    <submittedName>
        <fullName evidence="4">Discoidin domain-containing protein</fullName>
    </submittedName>
</protein>
<dbReference type="InterPro" id="IPR003961">
    <property type="entry name" value="FN3_dom"/>
</dbReference>
<dbReference type="Proteomes" id="UP001300012">
    <property type="component" value="Unassembled WGS sequence"/>
</dbReference>
<organism evidence="4 5">
    <name type="scientific">Paenibacillus radicis</name>
    <name type="common">ex Xue et al. 2023</name>
    <dbReference type="NCBI Taxonomy" id="2972489"/>
    <lineage>
        <taxon>Bacteria</taxon>
        <taxon>Bacillati</taxon>
        <taxon>Bacillota</taxon>
        <taxon>Bacilli</taxon>
        <taxon>Bacillales</taxon>
        <taxon>Paenibacillaceae</taxon>
        <taxon>Paenibacillus</taxon>
    </lineage>
</organism>
<feature type="signal peptide" evidence="1">
    <location>
        <begin position="1"/>
        <end position="25"/>
    </location>
</feature>
<accession>A0ABT1YM01</accession>
<keyword evidence="5" id="KW-1185">Reference proteome</keyword>
<dbReference type="Gene3D" id="2.60.40.10">
    <property type="entry name" value="Immunoglobulins"/>
    <property type="match status" value="1"/>
</dbReference>
<feature type="domain" description="Fibronectin type-III" evidence="3">
    <location>
        <begin position="75"/>
        <end position="168"/>
    </location>
</feature>
<dbReference type="SUPFAM" id="SSF49785">
    <property type="entry name" value="Galactose-binding domain-like"/>
    <property type="match status" value="1"/>
</dbReference>
<evidence type="ECO:0000313" key="5">
    <source>
        <dbReference type="Proteomes" id="UP001300012"/>
    </source>
</evidence>
<feature type="domain" description="F5/8 type C" evidence="2">
    <location>
        <begin position="503"/>
        <end position="660"/>
    </location>
</feature>
<dbReference type="InterPro" id="IPR008979">
    <property type="entry name" value="Galactose-bd-like_sf"/>
</dbReference>
<dbReference type="SUPFAM" id="SSF49265">
    <property type="entry name" value="Fibronectin type III"/>
    <property type="match status" value="1"/>
</dbReference>
<dbReference type="InterPro" id="IPR036116">
    <property type="entry name" value="FN3_sf"/>
</dbReference>
<keyword evidence="1" id="KW-0732">Signal</keyword>
<evidence type="ECO:0000313" key="4">
    <source>
        <dbReference type="EMBL" id="MCR8634179.1"/>
    </source>
</evidence>
<dbReference type="RefSeq" id="WP_258215742.1">
    <property type="nucleotide sequence ID" value="NZ_JANQBD010000018.1"/>
</dbReference>
<comment type="caution">
    <text evidence="4">The sequence shown here is derived from an EMBL/GenBank/DDBJ whole genome shotgun (WGS) entry which is preliminary data.</text>
</comment>
<feature type="chain" id="PRO_5045410811" evidence="1">
    <location>
        <begin position="26"/>
        <end position="664"/>
    </location>
</feature>
<reference evidence="4 5" key="1">
    <citation type="submission" date="2022-08" db="EMBL/GenBank/DDBJ databases">
        <title>Paenibacillus endoradicis sp. nov., Paenibacillus radicibacter sp. nov and Paenibacillus pararadicis sp. nov., three cold-adapted plant growth-promoting bacteria isolated from root of Larix gmelinii in Great Khingan.</title>
        <authorList>
            <person name="Xue H."/>
        </authorList>
    </citation>
    <scope>NUCLEOTIDE SEQUENCE [LARGE SCALE GENOMIC DNA]</scope>
    <source>
        <strain evidence="4 5">N5-1-1-5</strain>
    </source>
</reference>
<proteinExistence type="predicted"/>